<evidence type="ECO:0000313" key="2">
    <source>
        <dbReference type="Proteomes" id="UP001341281"/>
    </source>
</evidence>
<accession>A0AAQ3PQ54</accession>
<proteinExistence type="predicted"/>
<sequence>MTILTPSLHMVMASSSEQGCVGHGWVALASSTVRSAIMHDGLVVEQPLELGRDLVGLLGRAVDPIPMKDLFTDTRRSLHLGRAGAAVRTRLSSLLIA</sequence>
<dbReference type="AlphaFoldDB" id="A0AAQ3PQ54"/>
<gene>
    <name evidence="1" type="ORF">U9M48_005407</name>
</gene>
<keyword evidence="2" id="KW-1185">Reference proteome</keyword>
<reference evidence="1 2" key="1">
    <citation type="submission" date="2024-02" db="EMBL/GenBank/DDBJ databases">
        <title>High-quality chromosome-scale genome assembly of Pensacola bahiagrass (Paspalum notatum Flugge var. saurae).</title>
        <authorList>
            <person name="Vega J.M."/>
            <person name="Podio M."/>
            <person name="Orjuela J."/>
            <person name="Siena L.A."/>
            <person name="Pessino S.C."/>
            <person name="Combes M.C."/>
            <person name="Mariac C."/>
            <person name="Albertini E."/>
            <person name="Pupilli F."/>
            <person name="Ortiz J.P.A."/>
            <person name="Leblanc O."/>
        </authorList>
    </citation>
    <scope>NUCLEOTIDE SEQUENCE [LARGE SCALE GENOMIC DNA]</scope>
    <source>
        <strain evidence="1">R1</strain>
        <tissue evidence="1">Leaf</tissue>
    </source>
</reference>
<name>A0AAQ3PQ54_PASNO</name>
<protein>
    <submittedName>
        <fullName evidence="1">Uncharacterized protein</fullName>
    </submittedName>
</protein>
<evidence type="ECO:0000313" key="1">
    <source>
        <dbReference type="EMBL" id="WVZ54640.1"/>
    </source>
</evidence>
<dbReference type="Proteomes" id="UP001341281">
    <property type="component" value="Chromosome 01"/>
</dbReference>
<dbReference type="EMBL" id="CP144745">
    <property type="protein sequence ID" value="WVZ54640.1"/>
    <property type="molecule type" value="Genomic_DNA"/>
</dbReference>
<organism evidence="1 2">
    <name type="scientific">Paspalum notatum var. saurae</name>
    <dbReference type="NCBI Taxonomy" id="547442"/>
    <lineage>
        <taxon>Eukaryota</taxon>
        <taxon>Viridiplantae</taxon>
        <taxon>Streptophyta</taxon>
        <taxon>Embryophyta</taxon>
        <taxon>Tracheophyta</taxon>
        <taxon>Spermatophyta</taxon>
        <taxon>Magnoliopsida</taxon>
        <taxon>Liliopsida</taxon>
        <taxon>Poales</taxon>
        <taxon>Poaceae</taxon>
        <taxon>PACMAD clade</taxon>
        <taxon>Panicoideae</taxon>
        <taxon>Andropogonodae</taxon>
        <taxon>Paspaleae</taxon>
        <taxon>Paspalinae</taxon>
        <taxon>Paspalum</taxon>
    </lineage>
</organism>